<protein>
    <submittedName>
        <fullName evidence="1">Uncharacterized protein</fullName>
    </submittedName>
</protein>
<name>A0AAV4X676_CAEEX</name>
<gene>
    <name evidence="1" type="ORF">CEXT_805981</name>
</gene>
<proteinExistence type="predicted"/>
<evidence type="ECO:0000313" key="1">
    <source>
        <dbReference type="EMBL" id="GIY90024.1"/>
    </source>
</evidence>
<reference evidence="1 2" key="1">
    <citation type="submission" date="2021-06" db="EMBL/GenBank/DDBJ databases">
        <title>Caerostris extrusa draft genome.</title>
        <authorList>
            <person name="Kono N."/>
            <person name="Arakawa K."/>
        </authorList>
    </citation>
    <scope>NUCLEOTIDE SEQUENCE [LARGE SCALE GENOMIC DNA]</scope>
</reference>
<dbReference type="Proteomes" id="UP001054945">
    <property type="component" value="Unassembled WGS sequence"/>
</dbReference>
<keyword evidence="2" id="KW-1185">Reference proteome</keyword>
<organism evidence="1 2">
    <name type="scientific">Caerostris extrusa</name>
    <name type="common">Bark spider</name>
    <name type="synonym">Caerostris bankana</name>
    <dbReference type="NCBI Taxonomy" id="172846"/>
    <lineage>
        <taxon>Eukaryota</taxon>
        <taxon>Metazoa</taxon>
        <taxon>Ecdysozoa</taxon>
        <taxon>Arthropoda</taxon>
        <taxon>Chelicerata</taxon>
        <taxon>Arachnida</taxon>
        <taxon>Araneae</taxon>
        <taxon>Araneomorphae</taxon>
        <taxon>Entelegynae</taxon>
        <taxon>Araneoidea</taxon>
        <taxon>Araneidae</taxon>
        <taxon>Caerostris</taxon>
    </lineage>
</organism>
<accession>A0AAV4X676</accession>
<dbReference type="AlphaFoldDB" id="A0AAV4X676"/>
<sequence>MISFSSLIPETRGGLYSYPESYRKAENTGTLFSSLFPLMAFSNTSREIFRSNSSSREVVLLRNDCVTYFSFSK</sequence>
<evidence type="ECO:0000313" key="2">
    <source>
        <dbReference type="Proteomes" id="UP001054945"/>
    </source>
</evidence>
<dbReference type="EMBL" id="BPLR01017281">
    <property type="protein sequence ID" value="GIY90024.1"/>
    <property type="molecule type" value="Genomic_DNA"/>
</dbReference>
<comment type="caution">
    <text evidence="1">The sequence shown here is derived from an EMBL/GenBank/DDBJ whole genome shotgun (WGS) entry which is preliminary data.</text>
</comment>